<dbReference type="InterPro" id="IPR019775">
    <property type="entry name" value="WD40_repeat_CS"/>
</dbReference>
<dbReference type="PROSITE" id="PS00678">
    <property type="entry name" value="WD_REPEATS_1"/>
    <property type="match status" value="1"/>
</dbReference>
<dbReference type="SMART" id="SM00320">
    <property type="entry name" value="WD40"/>
    <property type="match status" value="4"/>
</dbReference>
<dbReference type="Gene3D" id="2.130.10.10">
    <property type="entry name" value="YVTN repeat-like/Quinoprotein amine dehydrogenase"/>
    <property type="match status" value="2"/>
</dbReference>
<feature type="repeat" description="WD" evidence="6">
    <location>
        <begin position="239"/>
        <end position="275"/>
    </location>
</feature>
<evidence type="ECO:0000256" key="2">
    <source>
        <dbReference type="ARBA" id="ARBA00022574"/>
    </source>
</evidence>
<dbReference type="PANTHER" id="PTHR22852:SF0">
    <property type="entry name" value="DENTICLELESS PROTEIN HOMOLOG"/>
    <property type="match status" value="1"/>
</dbReference>
<evidence type="ECO:0000313" key="8">
    <source>
        <dbReference type="EMBL" id="RDX53216.1"/>
    </source>
</evidence>
<evidence type="ECO:0000256" key="4">
    <source>
        <dbReference type="ARBA" id="ARBA00022786"/>
    </source>
</evidence>
<evidence type="ECO:0000256" key="5">
    <source>
        <dbReference type="ARBA" id="ARBA00038344"/>
    </source>
</evidence>
<dbReference type="InterPro" id="IPR015943">
    <property type="entry name" value="WD40/YVTN_repeat-like_dom_sf"/>
</dbReference>
<keyword evidence="9" id="KW-1185">Reference proteome</keyword>
<gene>
    <name evidence="8" type="ORF">OH76DRAFT_81171</name>
</gene>
<dbReference type="EMBL" id="KZ857388">
    <property type="protein sequence ID" value="RDX53216.1"/>
    <property type="molecule type" value="Genomic_DNA"/>
</dbReference>
<evidence type="ECO:0000256" key="7">
    <source>
        <dbReference type="SAM" id="MobiDB-lite"/>
    </source>
</evidence>
<evidence type="ECO:0000256" key="3">
    <source>
        <dbReference type="ARBA" id="ARBA00022737"/>
    </source>
</evidence>
<proteinExistence type="inferred from homology"/>
<feature type="compositionally biased region" description="Basic and acidic residues" evidence="7">
    <location>
        <begin position="42"/>
        <end position="60"/>
    </location>
</feature>
<dbReference type="PROSITE" id="PS50294">
    <property type="entry name" value="WD_REPEATS_REGION"/>
    <property type="match status" value="1"/>
</dbReference>
<reference evidence="8 9" key="1">
    <citation type="journal article" date="2018" name="Biotechnol. Biofuels">
        <title>Integrative visual omics of the white-rot fungus Polyporus brumalis exposes the biotechnological potential of its oxidative enzymes for delignifying raw plant biomass.</title>
        <authorList>
            <person name="Miyauchi S."/>
            <person name="Rancon A."/>
            <person name="Drula E."/>
            <person name="Hage H."/>
            <person name="Chaduli D."/>
            <person name="Favel A."/>
            <person name="Grisel S."/>
            <person name="Henrissat B."/>
            <person name="Herpoel-Gimbert I."/>
            <person name="Ruiz-Duenas F.J."/>
            <person name="Chevret D."/>
            <person name="Hainaut M."/>
            <person name="Lin J."/>
            <person name="Wang M."/>
            <person name="Pangilinan J."/>
            <person name="Lipzen A."/>
            <person name="Lesage-Meessen L."/>
            <person name="Navarro D."/>
            <person name="Riley R."/>
            <person name="Grigoriev I.V."/>
            <person name="Zhou S."/>
            <person name="Raouche S."/>
            <person name="Rosso M.N."/>
        </authorList>
    </citation>
    <scope>NUCLEOTIDE SEQUENCE [LARGE SCALE GENOMIC DNA]</scope>
    <source>
        <strain evidence="8 9">BRFM 1820</strain>
    </source>
</reference>
<keyword evidence="3" id="KW-0677">Repeat</keyword>
<evidence type="ECO:0000256" key="6">
    <source>
        <dbReference type="PROSITE-ProRule" id="PRU00221"/>
    </source>
</evidence>
<feature type="compositionally biased region" description="Polar residues" evidence="7">
    <location>
        <begin position="375"/>
        <end position="386"/>
    </location>
</feature>
<evidence type="ECO:0000313" key="9">
    <source>
        <dbReference type="Proteomes" id="UP000256964"/>
    </source>
</evidence>
<keyword evidence="2 6" id="KW-0853">WD repeat</keyword>
<evidence type="ECO:0000256" key="1">
    <source>
        <dbReference type="ARBA" id="ARBA00004906"/>
    </source>
</evidence>
<feature type="region of interest" description="Disordered" evidence="7">
    <location>
        <begin position="1"/>
        <end position="84"/>
    </location>
</feature>
<dbReference type="InterPro" id="IPR001680">
    <property type="entry name" value="WD40_rpt"/>
</dbReference>
<feature type="repeat" description="WD" evidence="6">
    <location>
        <begin position="192"/>
        <end position="233"/>
    </location>
</feature>
<comment type="pathway">
    <text evidence="1">Protein modification; protein ubiquitination.</text>
</comment>
<dbReference type="AlphaFoldDB" id="A0A371DL17"/>
<dbReference type="GO" id="GO:0030674">
    <property type="term" value="F:protein-macromolecule adaptor activity"/>
    <property type="evidence" value="ECO:0007669"/>
    <property type="project" value="TreeGrafter"/>
</dbReference>
<feature type="compositionally biased region" description="Acidic residues" evidence="7">
    <location>
        <begin position="68"/>
        <end position="79"/>
    </location>
</feature>
<sequence length="561" mass="60788">MADDHRQANDHNLIDRTNFFRREGVPTGLPTPPSECKRARHLRVDLDDREKKRLKLDLTGKDNGGTDGDSDSDSEDEEWDASRARRRDHRYSVYSLRSRGMLAGPSSVSRQPDPSTRPTLQTFVSSHKADVFRCQSIDERTFITIPYACSYSNAAKRGGAAHLAVATEQGTVHILDTSKRRDWDVEPQRVTIQPHQNGVFDVRWSSSDELLATASGDQSIRITSIASSVRSAAQTLHVLRGHEGTVKSIAWDPNHDGVVLCSGGRDESICLWDLRVGERRGGGEETGALAPVLSIVKAHESNLKSPRPKGRGKKLTTAAPLKSITHVLYADSHPYGVVSSCSSDGILNLWDVRLPSNGTPKKSAKATKASRPTALSTSSCDPTTYGGTRRARGITTLAAGSGPTAGLLYALGADSRVHTYTTPSLDPLSGVFPTELGLHDPHAHTHPSMQSNSFYVRLAGSPCGRWLAAGNAVDGRAYLFDVANAASAARAKDVGRFGWESAVELKGQTGEVGAMDWAEGMLATCADDGTVRVWRPDVEVARLCVDDPEEMKWGWSWASNA</sequence>
<dbReference type="PROSITE" id="PS50082">
    <property type="entry name" value="WD_REPEATS_2"/>
    <property type="match status" value="3"/>
</dbReference>
<feature type="repeat" description="WD" evidence="6">
    <location>
        <begin position="505"/>
        <end position="534"/>
    </location>
</feature>
<dbReference type="PANTHER" id="PTHR22852">
    <property type="entry name" value="LETHAL 2 DENTICLELESS PROTEIN RETINOIC ACID-REGULATED NUCLEAR MATRIX-ASSOCIATED PROTEIN"/>
    <property type="match status" value="1"/>
</dbReference>
<dbReference type="GO" id="GO:0005634">
    <property type="term" value="C:nucleus"/>
    <property type="evidence" value="ECO:0007669"/>
    <property type="project" value="TreeGrafter"/>
</dbReference>
<protein>
    <submittedName>
        <fullName evidence="8">WD40 repeat-like protein</fullName>
    </submittedName>
</protein>
<dbReference type="Proteomes" id="UP000256964">
    <property type="component" value="Unassembled WGS sequence"/>
</dbReference>
<name>A0A371DL17_9APHY</name>
<feature type="region of interest" description="Disordered" evidence="7">
    <location>
        <begin position="357"/>
        <end position="387"/>
    </location>
</feature>
<keyword evidence="4" id="KW-0833">Ubl conjugation pathway</keyword>
<dbReference type="SUPFAM" id="SSF50978">
    <property type="entry name" value="WD40 repeat-like"/>
    <property type="match status" value="1"/>
</dbReference>
<dbReference type="OrthoDB" id="2096344at2759"/>
<dbReference type="GO" id="GO:0043161">
    <property type="term" value="P:proteasome-mediated ubiquitin-dependent protein catabolic process"/>
    <property type="evidence" value="ECO:0007669"/>
    <property type="project" value="TreeGrafter"/>
</dbReference>
<dbReference type="Pfam" id="PF00400">
    <property type="entry name" value="WD40"/>
    <property type="match status" value="3"/>
</dbReference>
<dbReference type="InterPro" id="IPR036322">
    <property type="entry name" value="WD40_repeat_dom_sf"/>
</dbReference>
<comment type="similarity">
    <text evidence="5">Belongs to the WD repeat cdt2 family.</text>
</comment>
<accession>A0A371DL17</accession>
<dbReference type="InterPro" id="IPR051865">
    <property type="entry name" value="WD-repeat_CDT2_adapter"/>
</dbReference>
<organism evidence="8 9">
    <name type="scientific">Lentinus brumalis</name>
    <dbReference type="NCBI Taxonomy" id="2498619"/>
    <lineage>
        <taxon>Eukaryota</taxon>
        <taxon>Fungi</taxon>
        <taxon>Dikarya</taxon>
        <taxon>Basidiomycota</taxon>
        <taxon>Agaricomycotina</taxon>
        <taxon>Agaricomycetes</taxon>
        <taxon>Polyporales</taxon>
        <taxon>Polyporaceae</taxon>
        <taxon>Lentinus</taxon>
    </lineage>
</organism>
<dbReference type="STRING" id="139420.A0A371DL17"/>
<feature type="compositionally biased region" description="Basic and acidic residues" evidence="7">
    <location>
        <begin position="1"/>
        <end position="24"/>
    </location>
</feature>